<accession>A0A1F7H262</accession>
<evidence type="ECO:0000256" key="5">
    <source>
        <dbReference type="RuleBase" id="RU004478"/>
    </source>
</evidence>
<feature type="coiled-coil region" evidence="6">
    <location>
        <begin position="5"/>
        <end position="39"/>
    </location>
</feature>
<evidence type="ECO:0000313" key="7">
    <source>
        <dbReference type="EMBL" id="OGK24792.1"/>
    </source>
</evidence>
<dbReference type="PRINTS" id="PR00773">
    <property type="entry name" value="GRPEPROTEIN"/>
</dbReference>
<dbReference type="InterPro" id="IPR000740">
    <property type="entry name" value="GrpE"/>
</dbReference>
<dbReference type="GO" id="GO:0042803">
    <property type="term" value="F:protein homodimerization activity"/>
    <property type="evidence" value="ECO:0007669"/>
    <property type="project" value="InterPro"/>
</dbReference>
<comment type="caution">
    <text evidence="7">The sequence shown here is derived from an EMBL/GenBank/DDBJ whole genome shotgun (WGS) entry which is preliminary data.</text>
</comment>
<organism evidence="7 8">
    <name type="scientific">Candidatus Roizmanbacteria bacterium RIFCSPHIGHO2_02_FULL_38_11</name>
    <dbReference type="NCBI Taxonomy" id="1802039"/>
    <lineage>
        <taxon>Bacteria</taxon>
        <taxon>Candidatus Roizmaniibacteriota</taxon>
    </lineage>
</organism>
<evidence type="ECO:0000256" key="6">
    <source>
        <dbReference type="SAM" id="Coils"/>
    </source>
</evidence>
<dbReference type="GO" id="GO:0005737">
    <property type="term" value="C:cytoplasm"/>
    <property type="evidence" value="ECO:0007669"/>
    <property type="project" value="UniProtKB-SubCell"/>
</dbReference>
<keyword evidence="3" id="KW-0963">Cytoplasm</keyword>
<sequence length="145" mass="16997">MKEELEKIKREKDDYKNKYLRALADYQNYEKRVSEEKEQIGQLVIINVLLKLLPFLDNLNKAEIFIKDQGLNIIKDKFHETVKELGVEEIDILGKQFDPHLAEAIEVVGGKEDNKVIEILRKGYKYRDKVIRVAQVKVTKKNPKS</sequence>
<comment type="subcellular location">
    <subcellularLocation>
        <location evidence="3">Cytoplasm</location>
    </subcellularLocation>
</comment>
<dbReference type="PANTHER" id="PTHR21237:SF23">
    <property type="entry name" value="GRPE PROTEIN HOMOLOG, MITOCHONDRIAL"/>
    <property type="match status" value="1"/>
</dbReference>
<evidence type="ECO:0000313" key="8">
    <source>
        <dbReference type="Proteomes" id="UP000177913"/>
    </source>
</evidence>
<dbReference type="SUPFAM" id="SSF51064">
    <property type="entry name" value="Head domain of nucleotide exchange factor GrpE"/>
    <property type="match status" value="1"/>
</dbReference>
<reference evidence="7 8" key="1">
    <citation type="journal article" date="2016" name="Nat. Commun.">
        <title>Thousands of microbial genomes shed light on interconnected biogeochemical processes in an aquifer system.</title>
        <authorList>
            <person name="Anantharaman K."/>
            <person name="Brown C.T."/>
            <person name="Hug L.A."/>
            <person name="Sharon I."/>
            <person name="Castelle C.J."/>
            <person name="Probst A.J."/>
            <person name="Thomas B.C."/>
            <person name="Singh A."/>
            <person name="Wilkins M.J."/>
            <person name="Karaoz U."/>
            <person name="Brodie E.L."/>
            <person name="Williams K.H."/>
            <person name="Hubbard S.S."/>
            <person name="Banfield J.F."/>
        </authorList>
    </citation>
    <scope>NUCLEOTIDE SEQUENCE [LARGE SCALE GENOMIC DNA]</scope>
</reference>
<dbReference type="CDD" id="cd00446">
    <property type="entry name" value="GrpE"/>
    <property type="match status" value="1"/>
</dbReference>
<dbReference type="InterPro" id="IPR013805">
    <property type="entry name" value="GrpE_CC"/>
</dbReference>
<evidence type="ECO:0000256" key="3">
    <source>
        <dbReference type="HAMAP-Rule" id="MF_01151"/>
    </source>
</evidence>
<gene>
    <name evidence="3" type="primary">grpE</name>
    <name evidence="7" type="ORF">A3C25_03000</name>
</gene>
<dbReference type="HAMAP" id="MF_01151">
    <property type="entry name" value="GrpE"/>
    <property type="match status" value="1"/>
</dbReference>
<proteinExistence type="inferred from homology"/>
<name>A0A1F7H262_9BACT</name>
<dbReference type="Proteomes" id="UP000177913">
    <property type="component" value="Unassembled WGS sequence"/>
</dbReference>
<dbReference type="Gene3D" id="2.30.22.10">
    <property type="entry name" value="Head domain of nucleotide exchange factor GrpE"/>
    <property type="match status" value="1"/>
</dbReference>
<comment type="similarity">
    <text evidence="1 3 5">Belongs to the GrpE family.</text>
</comment>
<protein>
    <recommendedName>
        <fullName evidence="3 4">Protein GrpE</fullName>
    </recommendedName>
    <alternativeName>
        <fullName evidence="3">HSP-70 cofactor</fullName>
    </alternativeName>
</protein>
<dbReference type="Gene3D" id="3.90.20.20">
    <property type="match status" value="1"/>
</dbReference>
<comment type="function">
    <text evidence="3 4">Participates actively in the response to hyperosmotic and heat shock by preventing the aggregation of stress-denatured proteins, in association with DnaK and GrpE. It is the nucleotide exchange factor for DnaK and may function as a thermosensor. Unfolded proteins bind initially to DnaJ; upon interaction with the DnaJ-bound protein, DnaK hydrolyzes its bound ATP, resulting in the formation of a stable complex. GrpE releases ADP from DnaK; ATP binding to DnaK triggers the release of the substrate protein, thus completing the reaction cycle. Several rounds of ATP-dependent interactions between DnaJ, DnaK and GrpE are required for fully efficient folding.</text>
</comment>
<dbReference type="InterPro" id="IPR009012">
    <property type="entry name" value="GrpE_head"/>
</dbReference>
<evidence type="ECO:0000256" key="1">
    <source>
        <dbReference type="ARBA" id="ARBA00009054"/>
    </source>
</evidence>
<dbReference type="AlphaFoldDB" id="A0A1F7H262"/>
<keyword evidence="6" id="KW-0175">Coiled coil</keyword>
<keyword evidence="2 3" id="KW-0143">Chaperone</keyword>
<dbReference type="GO" id="GO:0051082">
    <property type="term" value="F:unfolded protein binding"/>
    <property type="evidence" value="ECO:0007669"/>
    <property type="project" value="TreeGrafter"/>
</dbReference>
<dbReference type="GO" id="GO:0006457">
    <property type="term" value="P:protein folding"/>
    <property type="evidence" value="ECO:0007669"/>
    <property type="project" value="InterPro"/>
</dbReference>
<dbReference type="Pfam" id="PF01025">
    <property type="entry name" value="GrpE"/>
    <property type="match status" value="1"/>
</dbReference>
<comment type="subunit">
    <text evidence="3">Homodimer.</text>
</comment>
<dbReference type="GO" id="GO:0000774">
    <property type="term" value="F:adenyl-nucleotide exchange factor activity"/>
    <property type="evidence" value="ECO:0007669"/>
    <property type="project" value="InterPro"/>
</dbReference>
<dbReference type="SUPFAM" id="SSF58014">
    <property type="entry name" value="Coiled-coil domain of nucleotide exchange factor GrpE"/>
    <property type="match status" value="1"/>
</dbReference>
<evidence type="ECO:0000256" key="4">
    <source>
        <dbReference type="RuleBase" id="RU000639"/>
    </source>
</evidence>
<dbReference type="EMBL" id="MFZO01000028">
    <property type="protein sequence ID" value="OGK24792.1"/>
    <property type="molecule type" value="Genomic_DNA"/>
</dbReference>
<dbReference type="GO" id="GO:0051087">
    <property type="term" value="F:protein-folding chaperone binding"/>
    <property type="evidence" value="ECO:0007669"/>
    <property type="project" value="InterPro"/>
</dbReference>
<dbReference type="PROSITE" id="PS01071">
    <property type="entry name" value="GRPE"/>
    <property type="match status" value="1"/>
</dbReference>
<evidence type="ECO:0000256" key="2">
    <source>
        <dbReference type="ARBA" id="ARBA00023186"/>
    </source>
</evidence>
<dbReference type="PANTHER" id="PTHR21237">
    <property type="entry name" value="GRPE PROTEIN"/>
    <property type="match status" value="1"/>
</dbReference>
<keyword evidence="3 4" id="KW-0346">Stress response</keyword>